<evidence type="ECO:0000313" key="4">
    <source>
        <dbReference type="Proteomes" id="UP001201163"/>
    </source>
</evidence>
<protein>
    <submittedName>
        <fullName evidence="3">Uncharacterized protein</fullName>
    </submittedName>
</protein>
<keyword evidence="1" id="KW-0175">Coiled coil</keyword>
<feature type="coiled-coil region" evidence="1">
    <location>
        <begin position="179"/>
        <end position="233"/>
    </location>
</feature>
<proteinExistence type="predicted"/>
<dbReference type="AlphaFoldDB" id="A0AAD4LNI7"/>
<comment type="caution">
    <text evidence="3">The sequence shown here is derived from an EMBL/GenBank/DDBJ whole genome shotgun (WGS) entry which is preliminary data.</text>
</comment>
<feature type="compositionally biased region" description="Basic and acidic residues" evidence="2">
    <location>
        <begin position="451"/>
        <end position="465"/>
    </location>
</feature>
<organism evidence="3 4">
    <name type="scientific">Lactarius akahatsu</name>
    <dbReference type="NCBI Taxonomy" id="416441"/>
    <lineage>
        <taxon>Eukaryota</taxon>
        <taxon>Fungi</taxon>
        <taxon>Dikarya</taxon>
        <taxon>Basidiomycota</taxon>
        <taxon>Agaricomycotina</taxon>
        <taxon>Agaricomycetes</taxon>
        <taxon>Russulales</taxon>
        <taxon>Russulaceae</taxon>
        <taxon>Lactarius</taxon>
    </lineage>
</organism>
<dbReference type="EMBL" id="JAKELL010000008">
    <property type="protein sequence ID" value="KAH8996884.1"/>
    <property type="molecule type" value="Genomic_DNA"/>
</dbReference>
<name>A0AAD4LNI7_9AGAM</name>
<feature type="compositionally biased region" description="Polar residues" evidence="2">
    <location>
        <begin position="366"/>
        <end position="378"/>
    </location>
</feature>
<evidence type="ECO:0000256" key="2">
    <source>
        <dbReference type="SAM" id="MobiDB-lite"/>
    </source>
</evidence>
<keyword evidence="4" id="KW-1185">Reference proteome</keyword>
<accession>A0AAD4LNI7</accession>
<sequence>MSMEDVVLVARVREEIRDGALRVDAADIRRHIEVVQAGKQSHLMGDDIHLNAPKTEATAQNSDPMAASAVYPNVEAGIAEMTGAVLPPGLQHRCTKEGGTSKELPVESPGVELPDAVESTLQDCLKKNVATSAVQTGGTRKLEVALLKAAASPLAKAAFAENHSLRAMAGQEAEEKTNAETMRRLEVEAAKECANAEEKARKVQEEAAHARERAFAEAKKAAVEARKAEAKVKYEAESRAKVEAAANANEEVKIKAAEEAKTATAKAELGAKQTAEKERLEIETKTKAEAAKAKAEDGRKRVEAFVAKAELRAMEQIERQRAADKAARAATAASGTMAPAQVASGGSWFSNITSVAASAIPAEGPTTPTSTSLWNSDPWSKRPVKNAPSPSTDLGPLCPGVSGIPIQHPLTTSSAPRGSAPTHSTTSITATTSSTSVVSSLPTLVSQERNSNNDKPDGKAGDRRGNPATAALPARVVADIPHEAKSETVMAIANKPIPSQTTNASKTCDIIGVTAAPNALGDKYVSLAPTPWAYRSLRAQETAPAEVVADLKPIKDPTSAPLLKPCQPGLFTGSLPLPTPRQPGLVPGGFPLPPPRSFGLVPGDFPSQTPRQSHLFLRKIPPETDAAVTKEHAPSLGSVASAPAKRNGEPETPNVPDAKNAGETSAQTMVLFAVGVKPDGAAAEPIPQAQFT</sequence>
<reference evidence="3" key="1">
    <citation type="submission" date="2022-01" db="EMBL/GenBank/DDBJ databases">
        <title>Comparative genomics reveals a dynamic genome evolution in the ectomycorrhizal milk-cap (Lactarius) mushrooms.</title>
        <authorList>
            <consortium name="DOE Joint Genome Institute"/>
            <person name="Lebreton A."/>
            <person name="Tang N."/>
            <person name="Kuo A."/>
            <person name="LaButti K."/>
            <person name="Drula E."/>
            <person name="Barry K."/>
            <person name="Clum A."/>
            <person name="Lipzen A."/>
            <person name="Mousain D."/>
            <person name="Ng V."/>
            <person name="Wang R."/>
            <person name="Wang X."/>
            <person name="Dai Y."/>
            <person name="Henrissat B."/>
            <person name="Grigoriev I.V."/>
            <person name="Guerin-Laguette A."/>
            <person name="Yu F."/>
            <person name="Martin F.M."/>
        </authorList>
    </citation>
    <scope>NUCLEOTIDE SEQUENCE</scope>
    <source>
        <strain evidence="3">QP</strain>
    </source>
</reference>
<feature type="compositionally biased region" description="Low complexity" evidence="2">
    <location>
        <begin position="419"/>
        <end position="446"/>
    </location>
</feature>
<feature type="region of interest" description="Disordered" evidence="2">
    <location>
        <begin position="361"/>
        <end position="470"/>
    </location>
</feature>
<evidence type="ECO:0000313" key="3">
    <source>
        <dbReference type="EMBL" id="KAH8996884.1"/>
    </source>
</evidence>
<feature type="region of interest" description="Disordered" evidence="2">
    <location>
        <begin position="628"/>
        <end position="662"/>
    </location>
</feature>
<evidence type="ECO:0000256" key="1">
    <source>
        <dbReference type="SAM" id="Coils"/>
    </source>
</evidence>
<dbReference type="Proteomes" id="UP001201163">
    <property type="component" value="Unassembled WGS sequence"/>
</dbReference>
<gene>
    <name evidence="3" type="ORF">EDB92DRAFT_1539677</name>
</gene>